<dbReference type="UniPathway" id="UPA00988"/>
<comment type="similarity">
    <text evidence="4">Belongs to the WD repeat ELP2 family.</text>
</comment>
<evidence type="ECO:0000313" key="11">
    <source>
        <dbReference type="Proteomes" id="UP000050761"/>
    </source>
</evidence>
<dbReference type="GO" id="GO:0033588">
    <property type="term" value="C:elongator holoenzyme complex"/>
    <property type="evidence" value="ECO:0007669"/>
    <property type="project" value="InterPro"/>
</dbReference>
<dbReference type="InterPro" id="IPR037289">
    <property type="entry name" value="Elp2"/>
</dbReference>
<sequence>LGIVGGQAAGFYSADFSGDGSQIVASSYFGGLYAWISKTVTDECVGRWKDALFRCFRSSKGDIYFTNTGKPWETQSYRKTRNSSRSLVRSASRSCPGTFTVSLTGAEEKIFRAFQAPLTFAKSVCNVAGYGVTELFGDSSLPHYGARVPALGLSNKAIENVEDATEEDDAPHWEEGAFQASPAELNAPPTEDCLQQNTLWPEVQKLYGHGYEVYAAATNPSGTVMATSCKVSIVLWDTSDWSKKSEILGHQLTVTQLEWSPDGTRLLSVGRDRKAMLHLERNAVSSVMIISCQRGTSVILPQRFSTMPI</sequence>
<reference evidence="12" key="1">
    <citation type="submission" date="2019-09" db="UniProtKB">
        <authorList>
            <consortium name="WormBaseParasite"/>
        </authorList>
    </citation>
    <scope>IDENTIFICATION</scope>
</reference>
<keyword evidence="8" id="KW-0819">tRNA processing</keyword>
<comment type="pathway">
    <text evidence="3">tRNA modification; 5-methoxycarbonylmethyl-2-thiouridine-tRNA biosynthesis.</text>
</comment>
<evidence type="ECO:0000256" key="3">
    <source>
        <dbReference type="ARBA" id="ARBA00005043"/>
    </source>
</evidence>
<evidence type="ECO:0000256" key="4">
    <source>
        <dbReference type="ARBA" id="ARBA00005881"/>
    </source>
</evidence>
<dbReference type="Pfam" id="PF00400">
    <property type="entry name" value="WD40"/>
    <property type="match status" value="2"/>
</dbReference>
<evidence type="ECO:0000256" key="9">
    <source>
        <dbReference type="ARBA" id="ARBA00022737"/>
    </source>
</evidence>
<evidence type="ECO:0000256" key="10">
    <source>
        <dbReference type="ARBA" id="ARBA00023242"/>
    </source>
</evidence>
<name>A0A183F803_HELPZ</name>
<dbReference type="GO" id="GO:0005737">
    <property type="term" value="C:cytoplasm"/>
    <property type="evidence" value="ECO:0007669"/>
    <property type="project" value="UniProtKB-SubCell"/>
</dbReference>
<dbReference type="PANTHER" id="PTHR44111:SF1">
    <property type="entry name" value="ELONGATOR COMPLEX PROTEIN 2"/>
    <property type="match status" value="1"/>
</dbReference>
<dbReference type="GO" id="GO:0005634">
    <property type="term" value="C:nucleus"/>
    <property type="evidence" value="ECO:0007669"/>
    <property type="project" value="UniProtKB-SubCell"/>
</dbReference>
<protein>
    <recommendedName>
        <fullName evidence="5">Elongator complex protein 2</fullName>
    </recommendedName>
</protein>
<keyword evidence="6" id="KW-0963">Cytoplasm</keyword>
<evidence type="ECO:0000256" key="7">
    <source>
        <dbReference type="ARBA" id="ARBA00022574"/>
    </source>
</evidence>
<dbReference type="SUPFAM" id="SSF50978">
    <property type="entry name" value="WD40 repeat-like"/>
    <property type="match status" value="1"/>
</dbReference>
<evidence type="ECO:0000256" key="8">
    <source>
        <dbReference type="ARBA" id="ARBA00022694"/>
    </source>
</evidence>
<keyword evidence="9" id="KW-0677">Repeat</keyword>
<evidence type="ECO:0000313" key="12">
    <source>
        <dbReference type="WBParaSite" id="HPBE_0000229501-mRNA-1"/>
    </source>
</evidence>
<proteinExistence type="inferred from homology"/>
<dbReference type="Proteomes" id="UP000050761">
    <property type="component" value="Unassembled WGS sequence"/>
</dbReference>
<comment type="subcellular location">
    <subcellularLocation>
        <location evidence="2">Cytoplasm</location>
    </subcellularLocation>
    <subcellularLocation>
        <location evidence="1">Nucleus</location>
    </subcellularLocation>
</comment>
<evidence type="ECO:0000256" key="5">
    <source>
        <dbReference type="ARBA" id="ARBA00020267"/>
    </source>
</evidence>
<dbReference type="InterPro" id="IPR001680">
    <property type="entry name" value="WD40_rpt"/>
</dbReference>
<dbReference type="InterPro" id="IPR015943">
    <property type="entry name" value="WD40/YVTN_repeat-like_dom_sf"/>
</dbReference>
<dbReference type="GO" id="GO:0002098">
    <property type="term" value="P:tRNA wobble uridine modification"/>
    <property type="evidence" value="ECO:0007669"/>
    <property type="project" value="InterPro"/>
</dbReference>
<dbReference type="PANTHER" id="PTHR44111">
    <property type="entry name" value="ELONGATOR COMPLEX PROTEIN 2"/>
    <property type="match status" value="1"/>
</dbReference>
<keyword evidence="7" id="KW-0853">WD repeat</keyword>
<keyword evidence="11" id="KW-1185">Reference proteome</keyword>
<evidence type="ECO:0000256" key="2">
    <source>
        <dbReference type="ARBA" id="ARBA00004496"/>
    </source>
</evidence>
<dbReference type="AlphaFoldDB" id="A0A183F803"/>
<accession>A0A183F803</accession>
<dbReference type="Gene3D" id="2.130.10.10">
    <property type="entry name" value="YVTN repeat-like/Quinoprotein amine dehydrogenase"/>
    <property type="match status" value="1"/>
</dbReference>
<dbReference type="WBParaSite" id="HPBE_0000229501-mRNA-1">
    <property type="protein sequence ID" value="HPBE_0000229501-mRNA-1"/>
    <property type="gene ID" value="HPBE_0000229501"/>
</dbReference>
<keyword evidence="10" id="KW-0539">Nucleus</keyword>
<dbReference type="SMART" id="SM00320">
    <property type="entry name" value="WD40"/>
    <property type="match status" value="2"/>
</dbReference>
<organism evidence="11 12">
    <name type="scientific">Heligmosomoides polygyrus</name>
    <name type="common">Parasitic roundworm</name>
    <dbReference type="NCBI Taxonomy" id="6339"/>
    <lineage>
        <taxon>Eukaryota</taxon>
        <taxon>Metazoa</taxon>
        <taxon>Ecdysozoa</taxon>
        <taxon>Nematoda</taxon>
        <taxon>Chromadorea</taxon>
        <taxon>Rhabditida</taxon>
        <taxon>Rhabditina</taxon>
        <taxon>Rhabditomorpha</taxon>
        <taxon>Strongyloidea</taxon>
        <taxon>Heligmosomidae</taxon>
        <taxon>Heligmosomoides</taxon>
    </lineage>
</organism>
<evidence type="ECO:0000256" key="1">
    <source>
        <dbReference type="ARBA" id="ARBA00004123"/>
    </source>
</evidence>
<evidence type="ECO:0000256" key="6">
    <source>
        <dbReference type="ARBA" id="ARBA00022490"/>
    </source>
</evidence>
<dbReference type="InterPro" id="IPR036322">
    <property type="entry name" value="WD40_repeat_dom_sf"/>
</dbReference>